<evidence type="ECO:0000256" key="6">
    <source>
        <dbReference type="ARBA" id="ARBA00023136"/>
    </source>
</evidence>
<dbReference type="InterPro" id="IPR017825">
    <property type="entry name" value="Lycopene_cyclase_dom"/>
</dbReference>
<keyword evidence="3 8" id="KW-0812">Transmembrane</keyword>
<organism evidence="10 11">
    <name type="scientific">Salinimicrobium profundisediminis</name>
    <dbReference type="NCBI Taxonomy" id="2994553"/>
    <lineage>
        <taxon>Bacteria</taxon>
        <taxon>Pseudomonadati</taxon>
        <taxon>Bacteroidota</taxon>
        <taxon>Flavobacteriia</taxon>
        <taxon>Flavobacteriales</taxon>
        <taxon>Flavobacteriaceae</taxon>
        <taxon>Salinimicrobium</taxon>
    </lineage>
</organism>
<evidence type="ECO:0000313" key="10">
    <source>
        <dbReference type="EMBL" id="MCX2839315.1"/>
    </source>
</evidence>
<keyword evidence="7" id="KW-0413">Isomerase</keyword>
<feature type="transmembrane region" description="Helical" evidence="8">
    <location>
        <begin position="6"/>
        <end position="22"/>
    </location>
</feature>
<evidence type="ECO:0000313" key="11">
    <source>
        <dbReference type="Proteomes" id="UP001148482"/>
    </source>
</evidence>
<keyword evidence="4" id="KW-0125">Carotenoid biosynthesis</keyword>
<dbReference type="EMBL" id="JAPJDA010000025">
    <property type="protein sequence ID" value="MCX2839315.1"/>
    <property type="molecule type" value="Genomic_DNA"/>
</dbReference>
<dbReference type="Proteomes" id="UP001148482">
    <property type="component" value="Unassembled WGS sequence"/>
</dbReference>
<feature type="domain" description="Lycopene cyclase" evidence="9">
    <location>
        <begin position="129"/>
        <end position="223"/>
    </location>
</feature>
<feature type="transmembrane region" description="Helical" evidence="8">
    <location>
        <begin position="78"/>
        <end position="98"/>
    </location>
</feature>
<feature type="transmembrane region" description="Helical" evidence="8">
    <location>
        <begin position="133"/>
        <end position="152"/>
    </location>
</feature>
<dbReference type="GO" id="GO:0016020">
    <property type="term" value="C:membrane"/>
    <property type="evidence" value="ECO:0007669"/>
    <property type="project" value="UniProtKB-SubCell"/>
</dbReference>
<dbReference type="AlphaFoldDB" id="A0A9X3I1Q3"/>
<protein>
    <submittedName>
        <fullName evidence="10">Lycopene cyclase domain-containing protein</fullName>
    </submittedName>
</protein>
<comment type="caution">
    <text evidence="10">The sequence shown here is derived from an EMBL/GenBank/DDBJ whole genome shotgun (WGS) entry which is preliminary data.</text>
</comment>
<accession>A0A9X3I1Q3</accession>
<keyword evidence="11" id="KW-1185">Reference proteome</keyword>
<evidence type="ECO:0000256" key="1">
    <source>
        <dbReference type="ARBA" id="ARBA00004141"/>
    </source>
</evidence>
<dbReference type="RefSeq" id="WP_266070672.1">
    <property type="nucleotide sequence ID" value="NZ_JAPJDA010000025.1"/>
</dbReference>
<evidence type="ECO:0000256" key="3">
    <source>
        <dbReference type="ARBA" id="ARBA00022692"/>
    </source>
</evidence>
<dbReference type="Pfam" id="PF18916">
    <property type="entry name" value="Lycopene_cyc"/>
    <property type="match status" value="2"/>
</dbReference>
<proteinExistence type="predicted"/>
<name>A0A9X3I1Q3_9FLAO</name>
<feature type="transmembrane region" description="Helical" evidence="8">
    <location>
        <begin position="110"/>
        <end position="127"/>
    </location>
</feature>
<comment type="subcellular location">
    <subcellularLocation>
        <location evidence="1">Membrane</location>
        <topology evidence="1">Multi-pass membrane protein</topology>
    </subcellularLocation>
</comment>
<dbReference type="GO" id="GO:0016872">
    <property type="term" value="F:intramolecular lyase activity"/>
    <property type="evidence" value="ECO:0007669"/>
    <property type="project" value="InterPro"/>
</dbReference>
<feature type="transmembrane region" description="Helical" evidence="8">
    <location>
        <begin position="159"/>
        <end position="181"/>
    </location>
</feature>
<evidence type="ECO:0000256" key="2">
    <source>
        <dbReference type="ARBA" id="ARBA00004829"/>
    </source>
</evidence>
<feature type="domain" description="Lycopene cyclase" evidence="9">
    <location>
        <begin position="3"/>
        <end position="95"/>
    </location>
</feature>
<keyword evidence="6 8" id="KW-0472">Membrane</keyword>
<sequence>MQYTYLLVNFFTIIIPFLFSFHPKLKFHKTWGAFFPAVFLTGLAFVLWDMLFTQMGVWGFNERYLTGIKVGNLPVEEVLFFFCIPYACVFTFHCLDLFLDKLGGPKMQKIITLCLVAFLFIFGIIYFQRVYTATTFISFALLLLYAQFVLKISWLTRFYMIYGVLLIPFFLVNGVLTGSWIEEPVVWYNAEEFMNFRVGTIPVEDAFYGAELILMNLLIYRYLLNRKKAVAASNLKTTLL</sequence>
<evidence type="ECO:0000256" key="7">
    <source>
        <dbReference type="ARBA" id="ARBA00023235"/>
    </source>
</evidence>
<evidence type="ECO:0000256" key="4">
    <source>
        <dbReference type="ARBA" id="ARBA00022746"/>
    </source>
</evidence>
<evidence type="ECO:0000259" key="9">
    <source>
        <dbReference type="Pfam" id="PF18916"/>
    </source>
</evidence>
<gene>
    <name evidence="10" type="ORF">OQ279_14265</name>
</gene>
<dbReference type="GO" id="GO:0016117">
    <property type="term" value="P:carotenoid biosynthetic process"/>
    <property type="evidence" value="ECO:0007669"/>
    <property type="project" value="UniProtKB-KW"/>
</dbReference>
<reference evidence="10" key="1">
    <citation type="submission" date="2022-11" db="EMBL/GenBank/DDBJ databases">
        <title>Salinimicrobium profundisediminis sp. nov., isolated from deep-sea sediment of the Mariana Trench.</title>
        <authorList>
            <person name="Fu H."/>
        </authorList>
    </citation>
    <scope>NUCLEOTIDE SEQUENCE</scope>
    <source>
        <strain evidence="10">MT39</strain>
    </source>
</reference>
<dbReference type="NCBIfam" id="TIGR03462">
    <property type="entry name" value="CarR_dom_SF"/>
    <property type="match status" value="1"/>
</dbReference>
<comment type="pathway">
    <text evidence="2">Carotenoid biosynthesis.</text>
</comment>
<dbReference type="GO" id="GO:0045436">
    <property type="term" value="F:lycopene beta cyclase activity"/>
    <property type="evidence" value="ECO:0007669"/>
    <property type="project" value="UniProtKB-ARBA"/>
</dbReference>
<evidence type="ECO:0000256" key="5">
    <source>
        <dbReference type="ARBA" id="ARBA00022989"/>
    </source>
</evidence>
<evidence type="ECO:0000256" key="8">
    <source>
        <dbReference type="SAM" id="Phobius"/>
    </source>
</evidence>
<feature type="transmembrane region" description="Helical" evidence="8">
    <location>
        <begin position="34"/>
        <end position="58"/>
    </location>
</feature>
<keyword evidence="5 8" id="KW-1133">Transmembrane helix</keyword>
<feature type="transmembrane region" description="Helical" evidence="8">
    <location>
        <begin position="206"/>
        <end position="224"/>
    </location>
</feature>